<feature type="region of interest" description="Disordered" evidence="1">
    <location>
        <begin position="156"/>
        <end position="177"/>
    </location>
</feature>
<dbReference type="InterPro" id="IPR036680">
    <property type="entry name" value="SPOR-like_sf"/>
</dbReference>
<proteinExistence type="predicted"/>
<dbReference type="Pfam" id="PF05036">
    <property type="entry name" value="SPOR"/>
    <property type="match status" value="1"/>
</dbReference>
<sequence>MPDSIDKKLKEKHDNLDDDLDAMLDEAESSLLPMNEFQDDDDTLDRLLMNAGFDSDDALMQSEAKEDVSLHDELDDLLGFDDFGDDFNEPKKTQAVVGLEQTVDDSSLVPSSEHQDDEDALDRLLMNAGLDADDAPMQATGHDDISAVEELDDFSDFSDFSDFNEPDRVRQDSPRTAVTEDVAEPELAAGSLSALADDIDESDMIHEVEASAPALAEIEEPDVEDDVGTDKELDVFSDFSDFTEPDILPVVEVDEPEQVIGSLSAHVDDVGLADEIDDFFSLSDDFDESDMIQDDEADIPVQAETDLIGANQQPQTVDEQSTDDEDAVGLSDEIDDFSGFSADFDESDMIQDDEADVPVQAETDLIGANQESQIVVEQPSDEALDQVDEFSGFGDDFDMSDMIQDDEAAASVPVESDLISSNQEQQAAVEESFNDLLNDESGFDSLLMDSGFDAEDVLEQTAGKKDAFGDDADLSEIDDFFQLDEVSDDFSNETEADQLAETEQSIQDEDDFLLPDFDITADMEISDMGGGSGIKEDDLADAFGDTDFLNEDETVQALNAGADEAIAESQPKQAADTAIEDPENVKLSPFEFEQEDVKKKLEDAENKVKKAKLFSYVALGFGAVALSAAAGLGVMTYGAKAEVSKLTEQVSTLEANLAKTAENNPNEEINAVMSSVVQLNHQVYGFITELKGNPQIPVDLLNNNVSDIVAKQGMVSKALDMLQVKMGVEGKMPLESLVTEPHKAEALHEPAPAKEGKIAPVKTGTAPEQAPTKPTKEEVAHEHVSTKEEAAHEIAPTKERAKHEVAPAKVEAVPEIAPAKVKAQPEAVPATPITPPKAVVKEESVKPSKQTTAAAKWGVNLVAFKQEWFAKSKAAEFARLGVFAEVIPVHEKNTTMYRLRVGGFKSKADAFSNTDRIKKALNLDSVWVSDN</sequence>
<evidence type="ECO:0000259" key="2">
    <source>
        <dbReference type="PROSITE" id="PS51724"/>
    </source>
</evidence>
<reference evidence="3 4" key="1">
    <citation type="submission" date="2018-02" db="EMBL/GenBank/DDBJ databases">
        <title>Subsurface microbial communities from deep shales in Ohio and West Virginia, USA.</title>
        <authorList>
            <person name="Wrighton K."/>
        </authorList>
    </citation>
    <scope>NUCLEOTIDE SEQUENCE [LARGE SCALE GENOMIC DNA]</scope>
    <source>
        <strain evidence="3 4">OWC-DMM</strain>
    </source>
</reference>
<evidence type="ECO:0000313" key="4">
    <source>
        <dbReference type="Proteomes" id="UP000240010"/>
    </source>
</evidence>
<protein>
    <submittedName>
        <fullName evidence="3">Sporulation related protein</fullName>
    </submittedName>
</protein>
<dbReference type="InterPro" id="IPR007730">
    <property type="entry name" value="SPOR-like_dom"/>
</dbReference>
<dbReference type="RefSeq" id="WP_104429381.1">
    <property type="nucleotide sequence ID" value="NZ_PTIZ01000007.1"/>
</dbReference>
<dbReference type="SUPFAM" id="SSF110997">
    <property type="entry name" value="Sporulation related repeat"/>
    <property type="match status" value="1"/>
</dbReference>
<comment type="caution">
    <text evidence="3">The sequence shown here is derived from an EMBL/GenBank/DDBJ whole genome shotgun (WGS) entry which is preliminary data.</text>
</comment>
<dbReference type="EMBL" id="PTIZ01000007">
    <property type="protein sequence ID" value="PPK74848.1"/>
    <property type="molecule type" value="Genomic_DNA"/>
</dbReference>
<evidence type="ECO:0000313" key="3">
    <source>
        <dbReference type="EMBL" id="PPK74848.1"/>
    </source>
</evidence>
<dbReference type="Proteomes" id="UP000240010">
    <property type="component" value="Unassembled WGS sequence"/>
</dbReference>
<dbReference type="Gene3D" id="3.30.70.1070">
    <property type="entry name" value="Sporulation related repeat"/>
    <property type="match status" value="1"/>
</dbReference>
<name>A0A2S6HBL3_9GAMM</name>
<dbReference type="PROSITE" id="PS51724">
    <property type="entry name" value="SPOR"/>
    <property type="match status" value="1"/>
</dbReference>
<organism evidence="3 4">
    <name type="scientific">Methylobacter tundripaludum</name>
    <dbReference type="NCBI Taxonomy" id="173365"/>
    <lineage>
        <taxon>Bacteria</taxon>
        <taxon>Pseudomonadati</taxon>
        <taxon>Pseudomonadota</taxon>
        <taxon>Gammaproteobacteria</taxon>
        <taxon>Methylococcales</taxon>
        <taxon>Methylococcaceae</taxon>
        <taxon>Methylobacter</taxon>
    </lineage>
</organism>
<accession>A0A2S6HBL3</accession>
<gene>
    <name evidence="3" type="ORF">B0F87_10791</name>
</gene>
<evidence type="ECO:0000256" key="1">
    <source>
        <dbReference type="SAM" id="MobiDB-lite"/>
    </source>
</evidence>
<dbReference type="GO" id="GO:0042834">
    <property type="term" value="F:peptidoglycan binding"/>
    <property type="evidence" value="ECO:0007669"/>
    <property type="project" value="InterPro"/>
</dbReference>
<dbReference type="AlphaFoldDB" id="A0A2S6HBL3"/>
<feature type="domain" description="SPOR" evidence="2">
    <location>
        <begin position="851"/>
        <end position="930"/>
    </location>
</feature>